<dbReference type="AlphaFoldDB" id="Q1YEW0"/>
<protein>
    <submittedName>
        <fullName evidence="2">Uncharacterized protein</fullName>
    </submittedName>
</protein>
<keyword evidence="3" id="KW-1185">Reference proteome</keyword>
<dbReference type="HOGENOM" id="CLU_1110449_0_0_5"/>
<reference evidence="2 3" key="1">
    <citation type="journal article" date="2008" name="Appl. Environ. Microbiol.">
        <title>Genomic insights into Mn(II) oxidation by the marine alphaproteobacterium Aurantimonas sp. strain SI85-9A1.</title>
        <authorList>
            <person name="Dick G.J."/>
            <person name="Podell S."/>
            <person name="Johnson H.A."/>
            <person name="Rivera-Espinoza Y."/>
            <person name="Bernier-Latmani R."/>
            <person name="McCarthy J.K."/>
            <person name="Torpey J.W."/>
            <person name="Clement B.G."/>
            <person name="Gaasterland T."/>
            <person name="Tebo B.M."/>
        </authorList>
    </citation>
    <scope>NUCLEOTIDE SEQUENCE [LARGE SCALE GENOMIC DNA]</scope>
    <source>
        <strain evidence="2 3">SI85-9A1</strain>
    </source>
</reference>
<comment type="caution">
    <text evidence="2">The sequence shown here is derived from an EMBL/GenBank/DDBJ whole genome shotgun (WGS) entry which is preliminary data.</text>
</comment>
<proteinExistence type="predicted"/>
<evidence type="ECO:0000313" key="3">
    <source>
        <dbReference type="Proteomes" id="UP000000321"/>
    </source>
</evidence>
<dbReference type="Proteomes" id="UP000000321">
    <property type="component" value="Unassembled WGS sequence"/>
</dbReference>
<accession>Q1YEW0</accession>
<dbReference type="EMBL" id="AAPJ01000007">
    <property type="protein sequence ID" value="EAS48785.1"/>
    <property type="molecule type" value="Genomic_DNA"/>
</dbReference>
<sequence>MGHDDRPCGPRMTDVILSAGCRQDIARNTRRLRPDRRSPPDPIMMTRADNARHPRVEARVAKAIPQRMPERSVLFWGVWLLSGSLRIISNSQLVPRRGLEPPRLAAHGPEPCASTNSATWARRGALEGGRVAVNAVLRGIATAREFSVAVQRTSADGVVFRRRCRRAADAAGAAIAAGAAGSKANAGRVRRLSRASKGARRERDNGAGHRAFPWPRKRPATVCAAGLRTGGTAPSARLCGTGTPGPADAA</sequence>
<gene>
    <name evidence="2" type="ORF">SI859A1_03421</name>
</gene>
<organism evidence="2 3">
    <name type="scientific">Aurantimonas manganoxydans (strain ATCC BAA-1229 / DSM 21871 / SI85-9A1)</name>
    <dbReference type="NCBI Taxonomy" id="287752"/>
    <lineage>
        <taxon>Bacteria</taxon>
        <taxon>Pseudomonadati</taxon>
        <taxon>Pseudomonadota</taxon>
        <taxon>Alphaproteobacteria</taxon>
        <taxon>Hyphomicrobiales</taxon>
        <taxon>Aurantimonadaceae</taxon>
        <taxon>Aurantimonas</taxon>
    </lineage>
</organism>
<feature type="region of interest" description="Disordered" evidence="1">
    <location>
        <begin position="192"/>
        <end position="213"/>
    </location>
</feature>
<dbReference type="BioCyc" id="AURANTIMONAS:SI859A1_03421-MONOMER"/>
<name>Q1YEW0_AURMS</name>
<evidence type="ECO:0000313" key="2">
    <source>
        <dbReference type="EMBL" id="EAS48785.1"/>
    </source>
</evidence>
<evidence type="ECO:0000256" key="1">
    <source>
        <dbReference type="SAM" id="MobiDB-lite"/>
    </source>
</evidence>